<protein>
    <recommendedName>
        <fullName evidence="7">AIPP2-like SPOC-like domain-containing protein</fullName>
    </recommendedName>
</protein>
<evidence type="ECO:0000256" key="3">
    <source>
        <dbReference type="ARBA" id="ARBA00022833"/>
    </source>
</evidence>
<keyword evidence="4" id="KW-0805">Transcription regulation</keyword>
<sequence>MTFEVPDKWYCCESQRKSNRAPTPSQGGKTTMPNNNTRNRAHQAGSKIPNKFENAKVKFISYEEAALLNNKERPPHSRSNFSTRRTNSQARPASPPSVKQSHSRSDAHAYSQFHRQSSNMEQSPSMSDTQVSFLKRCAGANQNQAEIAGINIKQKAQSGATVPMLRPCSRSGGVDGKIDSEIQNDQREKKALSAHKVTMNHQSQYDPRKKSESISTDTDVGHGSEMSVDNNIDILVVINSSAQYTRRPAPENCWTGRFDVSDGSNCNFADLKAYFPSKVSSKVLNAIKCMPTKLNLEILPRMDDWPKCFETSPPVYEDIGLFFFPAELDW</sequence>
<evidence type="ECO:0000259" key="7">
    <source>
        <dbReference type="Pfam" id="PF23121"/>
    </source>
</evidence>
<dbReference type="AlphaFoldDB" id="A0A0D9VVD0"/>
<dbReference type="InterPro" id="IPR056280">
    <property type="entry name" value="AIPP2-like_SPOC"/>
</dbReference>
<evidence type="ECO:0000256" key="5">
    <source>
        <dbReference type="ARBA" id="ARBA00023163"/>
    </source>
</evidence>
<feature type="compositionally biased region" description="Polar residues" evidence="6">
    <location>
        <begin position="113"/>
        <end position="130"/>
    </location>
</feature>
<feature type="region of interest" description="Disordered" evidence="6">
    <location>
        <begin position="1"/>
        <end position="53"/>
    </location>
</feature>
<dbReference type="Proteomes" id="UP000032180">
    <property type="component" value="Chromosome 3"/>
</dbReference>
<dbReference type="EnsemblPlants" id="LPERR03G18650.1">
    <property type="protein sequence ID" value="LPERR03G18650.1"/>
    <property type="gene ID" value="LPERR03G18650"/>
</dbReference>
<keyword evidence="1" id="KW-0479">Metal-binding</keyword>
<feature type="domain" description="AIPP2-like SPOC-like" evidence="7">
    <location>
        <begin position="254"/>
        <end position="327"/>
    </location>
</feature>
<keyword evidence="2" id="KW-0863">Zinc-finger</keyword>
<evidence type="ECO:0000313" key="9">
    <source>
        <dbReference type="Proteomes" id="UP000032180"/>
    </source>
</evidence>
<evidence type="ECO:0000313" key="8">
    <source>
        <dbReference type="EnsemblPlants" id="LPERR03G18650.1"/>
    </source>
</evidence>
<keyword evidence="5" id="KW-0804">Transcription</keyword>
<keyword evidence="9" id="KW-1185">Reference proteome</keyword>
<feature type="region of interest" description="Disordered" evidence="6">
    <location>
        <begin position="68"/>
        <end position="130"/>
    </location>
</feature>
<dbReference type="InterPro" id="IPR049914">
    <property type="entry name" value="PHD1-3/5-6"/>
</dbReference>
<feature type="compositionally biased region" description="Low complexity" evidence="6">
    <location>
        <begin position="77"/>
        <end position="88"/>
    </location>
</feature>
<dbReference type="GO" id="GO:0008270">
    <property type="term" value="F:zinc ion binding"/>
    <property type="evidence" value="ECO:0007669"/>
    <property type="project" value="UniProtKB-KW"/>
</dbReference>
<dbReference type="GO" id="GO:0034244">
    <property type="term" value="P:negative regulation of transcription elongation by RNA polymerase II"/>
    <property type="evidence" value="ECO:0007669"/>
    <property type="project" value="InterPro"/>
</dbReference>
<dbReference type="STRING" id="77586.A0A0D9VVD0"/>
<reference evidence="8 9" key="1">
    <citation type="submission" date="2012-08" db="EMBL/GenBank/DDBJ databases">
        <title>Oryza genome evolution.</title>
        <authorList>
            <person name="Wing R.A."/>
        </authorList>
    </citation>
    <scope>NUCLEOTIDE SEQUENCE</scope>
</reference>
<feature type="region of interest" description="Disordered" evidence="6">
    <location>
        <begin position="186"/>
        <end position="225"/>
    </location>
</feature>
<dbReference type="HOGENOM" id="CLU_033867_0_0_1"/>
<keyword evidence="3" id="KW-0862">Zinc</keyword>
<dbReference type="PANTHER" id="PTHR33304:SF36">
    <property type="entry name" value="GB|AAF26970.1-RELATED"/>
    <property type="match status" value="1"/>
</dbReference>
<evidence type="ECO:0000256" key="2">
    <source>
        <dbReference type="ARBA" id="ARBA00022771"/>
    </source>
</evidence>
<dbReference type="Gramene" id="LPERR03G18650.1">
    <property type="protein sequence ID" value="LPERR03G18650.1"/>
    <property type="gene ID" value="LPERR03G18650"/>
</dbReference>
<dbReference type="eggNOG" id="ENOG502S3VM">
    <property type="taxonomic scope" value="Eukaryota"/>
</dbReference>
<dbReference type="GO" id="GO:0140566">
    <property type="term" value="F:histone reader activity"/>
    <property type="evidence" value="ECO:0007669"/>
    <property type="project" value="InterPro"/>
</dbReference>
<proteinExistence type="predicted"/>
<organism evidence="8 9">
    <name type="scientific">Leersia perrieri</name>
    <dbReference type="NCBI Taxonomy" id="77586"/>
    <lineage>
        <taxon>Eukaryota</taxon>
        <taxon>Viridiplantae</taxon>
        <taxon>Streptophyta</taxon>
        <taxon>Embryophyta</taxon>
        <taxon>Tracheophyta</taxon>
        <taxon>Spermatophyta</taxon>
        <taxon>Magnoliopsida</taxon>
        <taxon>Liliopsida</taxon>
        <taxon>Poales</taxon>
        <taxon>Poaceae</taxon>
        <taxon>BOP clade</taxon>
        <taxon>Oryzoideae</taxon>
        <taxon>Oryzeae</taxon>
        <taxon>Oryzinae</taxon>
        <taxon>Leersia</taxon>
    </lineage>
</organism>
<evidence type="ECO:0000256" key="4">
    <source>
        <dbReference type="ARBA" id="ARBA00023015"/>
    </source>
</evidence>
<feature type="compositionally biased region" description="Polar residues" evidence="6">
    <location>
        <begin position="20"/>
        <end position="38"/>
    </location>
</feature>
<evidence type="ECO:0000256" key="6">
    <source>
        <dbReference type="SAM" id="MobiDB-lite"/>
    </source>
</evidence>
<reference evidence="8" key="3">
    <citation type="submission" date="2015-04" db="UniProtKB">
        <authorList>
            <consortium name="EnsemblPlants"/>
        </authorList>
    </citation>
    <scope>IDENTIFICATION</scope>
</reference>
<reference evidence="9" key="2">
    <citation type="submission" date="2013-12" db="EMBL/GenBank/DDBJ databases">
        <authorList>
            <person name="Yu Y."/>
            <person name="Lee S."/>
            <person name="de Baynast K."/>
            <person name="Wissotski M."/>
            <person name="Liu L."/>
            <person name="Talag J."/>
            <person name="Goicoechea J."/>
            <person name="Angelova A."/>
            <person name="Jetty R."/>
            <person name="Kudrna D."/>
            <person name="Golser W."/>
            <person name="Rivera L."/>
            <person name="Zhang J."/>
            <person name="Wing R."/>
        </authorList>
    </citation>
    <scope>NUCLEOTIDE SEQUENCE</scope>
</reference>
<evidence type="ECO:0000256" key="1">
    <source>
        <dbReference type="ARBA" id="ARBA00022723"/>
    </source>
</evidence>
<dbReference type="PANTHER" id="PTHR33304">
    <property type="match status" value="1"/>
</dbReference>
<accession>A0A0D9VVD0</accession>
<name>A0A0D9VVD0_9ORYZ</name>
<dbReference type="Pfam" id="PF23121">
    <property type="entry name" value="SPOC_AIPP2"/>
    <property type="match status" value="1"/>
</dbReference>